<comment type="caution">
    <text evidence="11">The sequence shown here is derived from an EMBL/GenBank/DDBJ whole genome shotgun (WGS) entry which is preliminary data.</text>
</comment>
<comment type="similarity">
    <text evidence="3">Belongs to the complex I NDUFA5 subunit family.</text>
</comment>
<reference evidence="11 12" key="1">
    <citation type="submission" date="2020-10" db="EMBL/GenBank/DDBJ databases">
        <authorList>
            <person name="Klimov P.B."/>
            <person name="Dyachkov S.M."/>
            <person name="Chetverikov P.E."/>
        </authorList>
    </citation>
    <scope>NUCLEOTIDE SEQUENCE [LARGE SCALE GENOMIC DNA]</scope>
    <source>
        <strain evidence="11">BMOC 18-1129-001#AD2665</strain>
        <tissue evidence="11">Entire mites</tissue>
    </source>
</reference>
<evidence type="ECO:0000256" key="9">
    <source>
        <dbReference type="ARBA" id="ARBA00023128"/>
    </source>
</evidence>
<keyword evidence="8" id="KW-0249">Electron transport</keyword>
<gene>
    <name evidence="11" type="primary">C33A12.1</name>
    <name evidence="11" type="ORF">GZH46_00888</name>
</gene>
<evidence type="ECO:0000256" key="2">
    <source>
        <dbReference type="ARBA" id="ARBA00004443"/>
    </source>
</evidence>
<dbReference type="InterPro" id="IPR006806">
    <property type="entry name" value="NDUFA5"/>
</dbReference>
<accession>A0ABQ7SAX2</accession>
<keyword evidence="5" id="KW-0813">Transport</keyword>
<sequence>MASKVTKLTTGITGLLPSAEPHRELLRVYSKLMRALSVLPEESKYRKHTEPIIKNRINIVETTLDVEQLEDKINCGQVEELIEQAKDELSLAKSMAKWRPWRPLDNMPPENQWKWPI</sequence>
<keyword evidence="10" id="KW-0472">Membrane</keyword>
<dbReference type="Proteomes" id="UP000825002">
    <property type="component" value="Unassembled WGS sequence"/>
</dbReference>
<evidence type="ECO:0000313" key="12">
    <source>
        <dbReference type="Proteomes" id="UP000825002"/>
    </source>
</evidence>
<keyword evidence="9" id="KW-0496">Mitochondrion</keyword>
<evidence type="ECO:0000256" key="1">
    <source>
        <dbReference type="ARBA" id="ARBA00003195"/>
    </source>
</evidence>
<evidence type="ECO:0000256" key="4">
    <source>
        <dbReference type="ARBA" id="ARBA00011533"/>
    </source>
</evidence>
<organism evidence="11 12">
    <name type="scientific">Fragariocoptes setiger</name>
    <dbReference type="NCBI Taxonomy" id="1670756"/>
    <lineage>
        <taxon>Eukaryota</taxon>
        <taxon>Metazoa</taxon>
        <taxon>Ecdysozoa</taxon>
        <taxon>Arthropoda</taxon>
        <taxon>Chelicerata</taxon>
        <taxon>Arachnida</taxon>
        <taxon>Acari</taxon>
        <taxon>Acariformes</taxon>
        <taxon>Trombidiformes</taxon>
        <taxon>Prostigmata</taxon>
        <taxon>Eupodina</taxon>
        <taxon>Eriophyoidea</taxon>
        <taxon>Phytoptidae</taxon>
        <taxon>Fragariocoptes</taxon>
    </lineage>
</organism>
<keyword evidence="6" id="KW-0679">Respiratory chain</keyword>
<keyword evidence="7" id="KW-0999">Mitochondrion inner membrane</keyword>
<dbReference type="Pfam" id="PF04716">
    <property type="entry name" value="ETC_C1_NDUFA5"/>
    <property type="match status" value="1"/>
</dbReference>
<dbReference type="EMBL" id="JAIFTH010000121">
    <property type="protein sequence ID" value="KAG9510564.1"/>
    <property type="molecule type" value="Genomic_DNA"/>
</dbReference>
<dbReference type="PANTHER" id="PTHR12653">
    <property type="entry name" value="NADH-UBIQUINONE OXIDOREDUCTASE 13 KD-B SUBUNIT"/>
    <property type="match status" value="1"/>
</dbReference>
<name>A0ABQ7SAX2_9ACAR</name>
<evidence type="ECO:0000256" key="7">
    <source>
        <dbReference type="ARBA" id="ARBA00022792"/>
    </source>
</evidence>
<evidence type="ECO:0000256" key="3">
    <source>
        <dbReference type="ARBA" id="ARBA00010261"/>
    </source>
</evidence>
<feature type="non-terminal residue" evidence="11">
    <location>
        <position position="1"/>
    </location>
</feature>
<comment type="subunit">
    <text evidence="4">Complex I is composed of 45 different subunits.</text>
</comment>
<proteinExistence type="inferred from homology"/>
<evidence type="ECO:0000256" key="6">
    <source>
        <dbReference type="ARBA" id="ARBA00022660"/>
    </source>
</evidence>
<evidence type="ECO:0000256" key="8">
    <source>
        <dbReference type="ARBA" id="ARBA00022982"/>
    </source>
</evidence>
<evidence type="ECO:0000256" key="10">
    <source>
        <dbReference type="ARBA" id="ARBA00023136"/>
    </source>
</evidence>
<dbReference type="PANTHER" id="PTHR12653:SF0">
    <property type="entry name" value="NADH DEHYDROGENASE [UBIQUINONE] 1 ALPHA SUBCOMPLEX SUBUNIT 5"/>
    <property type="match status" value="1"/>
</dbReference>
<evidence type="ECO:0000313" key="11">
    <source>
        <dbReference type="EMBL" id="KAG9510564.1"/>
    </source>
</evidence>
<evidence type="ECO:0000256" key="5">
    <source>
        <dbReference type="ARBA" id="ARBA00022448"/>
    </source>
</evidence>
<protein>
    <submittedName>
        <fullName evidence="11">NADH dehydrogenase [ubiquinone] 1 alpha subcomplex subunit 5</fullName>
    </submittedName>
</protein>
<comment type="subcellular location">
    <subcellularLocation>
        <location evidence="2">Mitochondrion inner membrane</location>
        <topology evidence="2">Peripheral membrane protein</topology>
        <orientation evidence="2">Matrix side</orientation>
    </subcellularLocation>
</comment>
<keyword evidence="12" id="KW-1185">Reference proteome</keyword>
<comment type="function">
    <text evidence="1">Accessory subunit of the mitochondrial membrane respiratory chain NADH dehydrogenase (Complex I), that is believed not to be involved in catalysis. Complex I functions in the transfer of electrons from NADH to the respiratory chain. The immediate electron acceptor for the enzyme is believed to be ubiquinone.</text>
</comment>